<dbReference type="AlphaFoldDB" id="A0A645JQL5"/>
<evidence type="ECO:0000313" key="1">
    <source>
        <dbReference type="EMBL" id="MPN61823.1"/>
    </source>
</evidence>
<proteinExistence type="predicted"/>
<gene>
    <name evidence="1" type="ORF">SDC9_209567</name>
</gene>
<sequence length="123" mass="13121">MRVARYIKPGQLVFGSTEVGDGAVDVHCLRTFGQKVFDVCIERGNIFGSISGTQAVPVEVYPYSRTVGATGIYRQRQFTVSAGGCQGDDDIGIGGGSTVLVTFVEQVLLTAREGNSQCHKCDV</sequence>
<organism evidence="1">
    <name type="scientific">bioreactor metagenome</name>
    <dbReference type="NCBI Taxonomy" id="1076179"/>
    <lineage>
        <taxon>unclassified sequences</taxon>
        <taxon>metagenomes</taxon>
        <taxon>ecological metagenomes</taxon>
    </lineage>
</organism>
<accession>A0A645JQL5</accession>
<protein>
    <submittedName>
        <fullName evidence="1">Uncharacterized protein</fullName>
    </submittedName>
</protein>
<comment type="caution">
    <text evidence="1">The sequence shown here is derived from an EMBL/GenBank/DDBJ whole genome shotgun (WGS) entry which is preliminary data.</text>
</comment>
<dbReference type="EMBL" id="VSSQ01139011">
    <property type="protein sequence ID" value="MPN61823.1"/>
    <property type="molecule type" value="Genomic_DNA"/>
</dbReference>
<name>A0A645JQL5_9ZZZZ</name>
<reference evidence="1" key="1">
    <citation type="submission" date="2019-08" db="EMBL/GenBank/DDBJ databases">
        <authorList>
            <person name="Kucharzyk K."/>
            <person name="Murdoch R.W."/>
            <person name="Higgins S."/>
            <person name="Loffler F."/>
        </authorList>
    </citation>
    <scope>NUCLEOTIDE SEQUENCE</scope>
</reference>